<dbReference type="PROSITE" id="PS50109">
    <property type="entry name" value="HIS_KIN"/>
    <property type="match status" value="1"/>
</dbReference>
<dbReference type="Pfam" id="PF16927">
    <property type="entry name" value="HisKA_7TM"/>
    <property type="match status" value="1"/>
</dbReference>
<keyword evidence="3" id="KW-0812">Transmembrane</keyword>
<dbReference type="SUPFAM" id="SSF55874">
    <property type="entry name" value="ATPase domain of HSP90 chaperone/DNA topoisomerase II/histidine kinase"/>
    <property type="match status" value="1"/>
</dbReference>
<evidence type="ECO:0000259" key="4">
    <source>
        <dbReference type="PROSITE" id="PS50109"/>
    </source>
</evidence>
<dbReference type="GO" id="GO:0016020">
    <property type="term" value="C:membrane"/>
    <property type="evidence" value="ECO:0007669"/>
    <property type="project" value="InterPro"/>
</dbReference>
<keyword evidence="3" id="KW-0472">Membrane</keyword>
<feature type="transmembrane region" description="Helical" evidence="3">
    <location>
        <begin position="108"/>
        <end position="128"/>
    </location>
</feature>
<dbReference type="InterPro" id="IPR010559">
    <property type="entry name" value="Sig_transdc_His_kin_internal"/>
</dbReference>
<feature type="transmembrane region" description="Helical" evidence="3">
    <location>
        <begin position="211"/>
        <end position="230"/>
    </location>
</feature>
<dbReference type="Pfam" id="PF02518">
    <property type="entry name" value="HATPase_c"/>
    <property type="match status" value="1"/>
</dbReference>
<protein>
    <submittedName>
        <fullName evidence="5">Two-component system, LytT family, sensor kinase</fullName>
    </submittedName>
</protein>
<dbReference type="PANTHER" id="PTHR34220:SF7">
    <property type="entry name" value="SENSOR HISTIDINE KINASE YPDA"/>
    <property type="match status" value="1"/>
</dbReference>
<evidence type="ECO:0000256" key="2">
    <source>
        <dbReference type="ARBA" id="ARBA00023012"/>
    </source>
</evidence>
<evidence type="ECO:0000256" key="1">
    <source>
        <dbReference type="ARBA" id="ARBA00022777"/>
    </source>
</evidence>
<evidence type="ECO:0000313" key="6">
    <source>
        <dbReference type="Proteomes" id="UP000199230"/>
    </source>
</evidence>
<accession>A0A1H3LTZ1</accession>
<name>A0A1H3LTZ1_9FIRM</name>
<feature type="transmembrane region" description="Helical" evidence="3">
    <location>
        <begin position="38"/>
        <end position="56"/>
    </location>
</feature>
<organism evidence="5 6">
    <name type="scientific">Tindallia californiensis</name>
    <dbReference type="NCBI Taxonomy" id="159292"/>
    <lineage>
        <taxon>Bacteria</taxon>
        <taxon>Bacillati</taxon>
        <taxon>Bacillota</taxon>
        <taxon>Clostridia</taxon>
        <taxon>Peptostreptococcales</taxon>
        <taxon>Tindalliaceae</taxon>
        <taxon>Tindallia</taxon>
    </lineage>
</organism>
<keyword evidence="2" id="KW-0902">Two-component regulatory system</keyword>
<dbReference type="InterPro" id="IPR050640">
    <property type="entry name" value="Bact_2-comp_sensor_kinase"/>
</dbReference>
<dbReference type="InterPro" id="IPR003594">
    <property type="entry name" value="HATPase_dom"/>
</dbReference>
<feature type="transmembrane region" description="Helical" evidence="3">
    <location>
        <begin position="181"/>
        <end position="199"/>
    </location>
</feature>
<dbReference type="AlphaFoldDB" id="A0A1H3LTZ1"/>
<dbReference type="Proteomes" id="UP000199230">
    <property type="component" value="Unassembled WGS sequence"/>
</dbReference>
<dbReference type="InterPro" id="IPR031621">
    <property type="entry name" value="HisKA_7TM"/>
</dbReference>
<sequence>MNIMNTVQLTYTLLLLSTILCSFFLLRYAYNRRKMPAAKYFMMLLIMAAFYSMAYVGEINAKDFSTAIFWFNVQHIPIPIQHYLWMLMSLEYSGASKKIVQLAKYAGLYHPIFYILIFFTNNYHQLYISSFQFESNGYFEVIVTTKGPLFMVLVASGTFLGIISMFFYIKGLLRASAYHKNGYVIMIIASLLPWMTVYLNASNRSYLGIDYFPIVSGLSGILYIFGIFYFRVFNTIPLATEIVYKQSNEGILLIDVNDHVIDVNDTLLQLYPDLRTRPQHYTFTSFLNHHPELRKIKDSHYLPQFTLPIKGGIGYYSAKVTSIFGESHLEIGKIVTITDITLFIENQKALESIATTALDKAETSELSFLQAQINPHFLNNTLSVIGAMINRDPVGARELIGNLGEYLTNRCYFDHTNPMVSLEEELEAVNTYVAIEKARFGNRLNFHVVCTNVPQVYIPRLILQPLVENAIQHGILKKADGGNVWLLINKRNDEVFFEVKDDGVGIGESQKILSGKNGKGVGIPNIHKRLLSHYKNGLTIENTEEQGTSITFSVPYSSKPKNPSAVK</sequence>
<keyword evidence="1 5" id="KW-0418">Kinase</keyword>
<keyword evidence="3" id="KW-1133">Transmembrane helix</keyword>
<dbReference type="EMBL" id="FNPV01000003">
    <property type="protein sequence ID" value="SDY67833.1"/>
    <property type="molecule type" value="Genomic_DNA"/>
</dbReference>
<feature type="transmembrane region" description="Helical" evidence="3">
    <location>
        <begin position="148"/>
        <end position="169"/>
    </location>
</feature>
<feature type="transmembrane region" description="Helical" evidence="3">
    <location>
        <begin position="6"/>
        <end position="26"/>
    </location>
</feature>
<dbReference type="InterPro" id="IPR005467">
    <property type="entry name" value="His_kinase_dom"/>
</dbReference>
<keyword evidence="6" id="KW-1185">Reference proteome</keyword>
<dbReference type="Pfam" id="PF06580">
    <property type="entry name" value="His_kinase"/>
    <property type="match status" value="1"/>
</dbReference>
<feature type="domain" description="Histidine kinase" evidence="4">
    <location>
        <begin position="462"/>
        <end position="558"/>
    </location>
</feature>
<evidence type="ECO:0000313" key="5">
    <source>
        <dbReference type="EMBL" id="SDY67833.1"/>
    </source>
</evidence>
<gene>
    <name evidence="5" type="ORF">SAMN05192546_103365</name>
</gene>
<dbReference type="STRING" id="159292.SAMN05192546_103365"/>
<dbReference type="Gene3D" id="3.30.565.10">
    <property type="entry name" value="Histidine kinase-like ATPase, C-terminal domain"/>
    <property type="match status" value="1"/>
</dbReference>
<evidence type="ECO:0000256" key="3">
    <source>
        <dbReference type="SAM" id="Phobius"/>
    </source>
</evidence>
<proteinExistence type="predicted"/>
<keyword evidence="1 5" id="KW-0808">Transferase</keyword>
<dbReference type="PANTHER" id="PTHR34220">
    <property type="entry name" value="SENSOR HISTIDINE KINASE YPDA"/>
    <property type="match status" value="1"/>
</dbReference>
<reference evidence="5 6" key="1">
    <citation type="submission" date="2016-10" db="EMBL/GenBank/DDBJ databases">
        <authorList>
            <person name="de Groot N.N."/>
        </authorList>
    </citation>
    <scope>NUCLEOTIDE SEQUENCE [LARGE SCALE GENOMIC DNA]</scope>
    <source>
        <strain evidence="5 6">APO</strain>
    </source>
</reference>
<dbReference type="InterPro" id="IPR036890">
    <property type="entry name" value="HATPase_C_sf"/>
</dbReference>
<dbReference type="GO" id="GO:0000155">
    <property type="term" value="F:phosphorelay sensor kinase activity"/>
    <property type="evidence" value="ECO:0007669"/>
    <property type="project" value="InterPro"/>
</dbReference>